<evidence type="ECO:0000256" key="1">
    <source>
        <dbReference type="ARBA" id="ARBA00022723"/>
    </source>
</evidence>
<keyword evidence="4" id="KW-0812">Transmembrane</keyword>
<evidence type="ECO:0000256" key="2">
    <source>
        <dbReference type="ARBA" id="ARBA00022737"/>
    </source>
</evidence>
<dbReference type="AlphaFoldDB" id="A0AAV2S4R8"/>
<dbReference type="GO" id="GO:0005509">
    <property type="term" value="F:calcium ion binding"/>
    <property type="evidence" value="ECO:0007669"/>
    <property type="project" value="InterPro"/>
</dbReference>
<dbReference type="EMBL" id="CAXKWB010041967">
    <property type="protein sequence ID" value="CAL4157253.1"/>
    <property type="molecule type" value="Genomic_DNA"/>
</dbReference>
<dbReference type="InterPro" id="IPR011992">
    <property type="entry name" value="EF-hand-dom_pair"/>
</dbReference>
<evidence type="ECO:0000313" key="7">
    <source>
        <dbReference type="EMBL" id="CAL4157253.1"/>
    </source>
</evidence>
<evidence type="ECO:0000313" key="8">
    <source>
        <dbReference type="Proteomes" id="UP001497623"/>
    </source>
</evidence>
<keyword evidence="1" id="KW-0479">Metal-binding</keyword>
<name>A0AAV2S4R8_MEGNR</name>
<evidence type="ECO:0000256" key="3">
    <source>
        <dbReference type="ARBA" id="ARBA00022837"/>
    </source>
</evidence>
<gene>
    <name evidence="7" type="ORF">MNOR_LOCUS31843</name>
</gene>
<feature type="transmembrane region" description="Helical" evidence="4">
    <location>
        <begin position="396"/>
        <end position="417"/>
    </location>
</feature>
<evidence type="ECO:0000256" key="5">
    <source>
        <dbReference type="SAM" id="SignalP"/>
    </source>
</evidence>
<evidence type="ECO:0000256" key="4">
    <source>
        <dbReference type="SAM" id="Phobius"/>
    </source>
</evidence>
<keyword evidence="3" id="KW-0106">Calcium</keyword>
<dbReference type="PANTHER" id="PTHR45942">
    <property type="entry name" value="PROTEIN PHOSPATASE 3 REGULATORY SUBUNIT B ALPHA ISOFORM TYPE 1"/>
    <property type="match status" value="1"/>
</dbReference>
<dbReference type="Pfam" id="PF13202">
    <property type="entry name" value="EF-hand_5"/>
    <property type="match status" value="1"/>
</dbReference>
<feature type="domain" description="EF-hand" evidence="6">
    <location>
        <begin position="241"/>
        <end position="276"/>
    </location>
</feature>
<keyword evidence="4" id="KW-1133">Transmembrane helix</keyword>
<keyword evidence="5" id="KW-0732">Signal</keyword>
<keyword evidence="4" id="KW-0472">Membrane</keyword>
<sequence>LGLVFMMLMVVYCRSNKKTKIVYDSITVRDGMYKAKERVSHGSNRYVLVKFVEEEKTIEVYNLRSDMLRFICLENINNINIKHTEDWTHIVISVVNHYDLFLSFPETSYGEKFHQEAELFFNKLGKEIKLQLESRVGIRRNITTVYDRKKMIAKLSHFVISKAWGDESEASETEKFINSVSESDKDYLKTKITQHELAEQLGIKSNCAFLQQLFKYMDLDKNGFISIKEFWDVMVVFAKGTPEEKAQLFFNIYDLDGNKKISAQDMEIIVKSSLGNESKNQDSNKLVENMLNAIGVSKDHQLDFQQFKQIFMGNSHVFHQIQIEQCNRYSVQNVAHRTFSLNVHCPTHRTTSETLFRERAEIEKESQNYELKKTQEGEISKHCRSLCNMISQNQNYWVLVALYTIIMWLIFLERAYYYT</sequence>
<feature type="chain" id="PRO_5043495004" description="EF-hand domain-containing protein" evidence="5">
    <location>
        <begin position="16"/>
        <end position="419"/>
    </location>
</feature>
<feature type="signal peptide" evidence="5">
    <location>
        <begin position="1"/>
        <end position="15"/>
    </location>
</feature>
<comment type="caution">
    <text evidence="7">The sequence shown here is derived from an EMBL/GenBank/DDBJ whole genome shotgun (WGS) entry which is preliminary data.</text>
</comment>
<dbReference type="SMART" id="SM00054">
    <property type="entry name" value="EFh"/>
    <property type="match status" value="3"/>
</dbReference>
<organism evidence="7 8">
    <name type="scientific">Meganyctiphanes norvegica</name>
    <name type="common">Northern krill</name>
    <name type="synonym">Thysanopoda norvegica</name>
    <dbReference type="NCBI Taxonomy" id="48144"/>
    <lineage>
        <taxon>Eukaryota</taxon>
        <taxon>Metazoa</taxon>
        <taxon>Ecdysozoa</taxon>
        <taxon>Arthropoda</taxon>
        <taxon>Crustacea</taxon>
        <taxon>Multicrustacea</taxon>
        <taxon>Malacostraca</taxon>
        <taxon>Eumalacostraca</taxon>
        <taxon>Eucarida</taxon>
        <taxon>Euphausiacea</taxon>
        <taxon>Euphausiidae</taxon>
        <taxon>Meganyctiphanes</taxon>
    </lineage>
</organism>
<keyword evidence="2" id="KW-0677">Repeat</keyword>
<protein>
    <recommendedName>
        <fullName evidence="6">EF-hand domain-containing protein</fullName>
    </recommendedName>
</protein>
<feature type="domain" description="EF-hand" evidence="6">
    <location>
        <begin position="205"/>
        <end position="240"/>
    </location>
</feature>
<dbReference type="InterPro" id="IPR002048">
    <property type="entry name" value="EF_hand_dom"/>
</dbReference>
<feature type="non-terminal residue" evidence="7">
    <location>
        <position position="419"/>
    </location>
</feature>
<proteinExistence type="predicted"/>
<dbReference type="PROSITE" id="PS50222">
    <property type="entry name" value="EF_HAND_2"/>
    <property type="match status" value="2"/>
</dbReference>
<evidence type="ECO:0000259" key="6">
    <source>
        <dbReference type="PROSITE" id="PS50222"/>
    </source>
</evidence>
<accession>A0AAV2S4R8</accession>
<dbReference type="CDD" id="cd00051">
    <property type="entry name" value="EFh"/>
    <property type="match status" value="1"/>
</dbReference>
<keyword evidence="8" id="KW-1185">Reference proteome</keyword>
<dbReference type="InterPro" id="IPR018247">
    <property type="entry name" value="EF_Hand_1_Ca_BS"/>
</dbReference>
<dbReference type="PROSITE" id="PS00018">
    <property type="entry name" value="EF_HAND_1"/>
    <property type="match status" value="2"/>
</dbReference>
<dbReference type="SUPFAM" id="SSF47473">
    <property type="entry name" value="EF-hand"/>
    <property type="match status" value="1"/>
</dbReference>
<feature type="non-terminal residue" evidence="7">
    <location>
        <position position="1"/>
    </location>
</feature>
<dbReference type="Gene3D" id="1.10.238.10">
    <property type="entry name" value="EF-hand"/>
    <property type="match status" value="1"/>
</dbReference>
<dbReference type="Proteomes" id="UP001497623">
    <property type="component" value="Unassembled WGS sequence"/>
</dbReference>
<reference evidence="7 8" key="1">
    <citation type="submission" date="2024-05" db="EMBL/GenBank/DDBJ databases">
        <authorList>
            <person name="Wallberg A."/>
        </authorList>
    </citation>
    <scope>NUCLEOTIDE SEQUENCE [LARGE SCALE GENOMIC DNA]</scope>
</reference>